<dbReference type="InterPro" id="IPR007485">
    <property type="entry name" value="LPS_assembly_LptE"/>
</dbReference>
<gene>
    <name evidence="4" type="ORF">METZ01_LOCUS56556</name>
</gene>
<evidence type="ECO:0000256" key="3">
    <source>
        <dbReference type="ARBA" id="ARBA00023237"/>
    </source>
</evidence>
<dbReference type="PANTHER" id="PTHR38098:SF1">
    <property type="entry name" value="LPS-ASSEMBLY LIPOPROTEIN LPTE"/>
    <property type="match status" value="1"/>
</dbReference>
<dbReference type="GO" id="GO:0043165">
    <property type="term" value="P:Gram-negative-bacterium-type cell outer membrane assembly"/>
    <property type="evidence" value="ECO:0007669"/>
    <property type="project" value="InterPro"/>
</dbReference>
<sequence>MLGKRLILILLSWSLFGCGFQLQDSSGLVEKLSTVYIDTSDPYTIFYRTIKHQMKKNGIVVTNNKNGSDYVLSILADQSGQRVLSVSASNTPREYEVYYLVKWSFSKDREVLIQPVTNKKMQDYGFDQTQLLGKSIESRVVKESLAKDIVQLIFYKIDQSL</sequence>
<dbReference type="AlphaFoldDB" id="A0A381SHY7"/>
<name>A0A381SHY7_9ZZZZ</name>
<dbReference type="GO" id="GO:0001530">
    <property type="term" value="F:lipopolysaccharide binding"/>
    <property type="evidence" value="ECO:0007669"/>
    <property type="project" value="TreeGrafter"/>
</dbReference>
<keyword evidence="2" id="KW-0472">Membrane</keyword>
<proteinExistence type="inferred from homology"/>
<dbReference type="EMBL" id="UINC01003140">
    <property type="protein sequence ID" value="SVA03702.1"/>
    <property type="molecule type" value="Genomic_DNA"/>
</dbReference>
<dbReference type="PANTHER" id="PTHR38098">
    <property type="entry name" value="LPS-ASSEMBLY LIPOPROTEIN LPTE"/>
    <property type="match status" value="1"/>
</dbReference>
<reference evidence="4" key="1">
    <citation type="submission" date="2018-05" db="EMBL/GenBank/DDBJ databases">
        <authorList>
            <person name="Lanie J.A."/>
            <person name="Ng W.-L."/>
            <person name="Kazmierczak K.M."/>
            <person name="Andrzejewski T.M."/>
            <person name="Davidsen T.M."/>
            <person name="Wayne K.J."/>
            <person name="Tettelin H."/>
            <person name="Glass J.I."/>
            <person name="Rusch D."/>
            <person name="Podicherti R."/>
            <person name="Tsui H.-C.T."/>
            <person name="Winkler M.E."/>
        </authorList>
    </citation>
    <scope>NUCLEOTIDE SEQUENCE</scope>
</reference>
<dbReference type="GO" id="GO:0019867">
    <property type="term" value="C:outer membrane"/>
    <property type="evidence" value="ECO:0007669"/>
    <property type="project" value="InterPro"/>
</dbReference>
<dbReference type="GO" id="GO:0015920">
    <property type="term" value="P:lipopolysaccharide transport"/>
    <property type="evidence" value="ECO:0007669"/>
    <property type="project" value="TreeGrafter"/>
</dbReference>
<protein>
    <recommendedName>
        <fullName evidence="5">LPS-assembly lipoprotein LptE</fullName>
    </recommendedName>
</protein>
<organism evidence="4">
    <name type="scientific">marine metagenome</name>
    <dbReference type="NCBI Taxonomy" id="408172"/>
    <lineage>
        <taxon>unclassified sequences</taxon>
        <taxon>metagenomes</taxon>
        <taxon>ecological metagenomes</taxon>
    </lineage>
</organism>
<evidence type="ECO:0000313" key="4">
    <source>
        <dbReference type="EMBL" id="SVA03702.1"/>
    </source>
</evidence>
<evidence type="ECO:0008006" key="5">
    <source>
        <dbReference type="Google" id="ProtNLM"/>
    </source>
</evidence>
<dbReference type="PROSITE" id="PS51257">
    <property type="entry name" value="PROKAR_LIPOPROTEIN"/>
    <property type="match status" value="1"/>
</dbReference>
<dbReference type="Pfam" id="PF04390">
    <property type="entry name" value="LptE"/>
    <property type="match status" value="1"/>
</dbReference>
<evidence type="ECO:0000256" key="1">
    <source>
        <dbReference type="ARBA" id="ARBA00022729"/>
    </source>
</evidence>
<accession>A0A381SHY7</accession>
<evidence type="ECO:0000256" key="2">
    <source>
        <dbReference type="ARBA" id="ARBA00023136"/>
    </source>
</evidence>
<keyword evidence="1" id="KW-0732">Signal</keyword>
<keyword evidence="3" id="KW-0998">Cell outer membrane</keyword>
<dbReference type="Gene3D" id="3.30.160.150">
    <property type="entry name" value="Lipoprotein like domain"/>
    <property type="match status" value="1"/>
</dbReference>
<dbReference type="GO" id="GO:1990351">
    <property type="term" value="C:transporter complex"/>
    <property type="evidence" value="ECO:0007669"/>
    <property type="project" value="TreeGrafter"/>
</dbReference>
<dbReference type="HAMAP" id="MF_01186">
    <property type="entry name" value="LPS_assembly_LptE"/>
    <property type="match status" value="1"/>
</dbReference>